<evidence type="ECO:0000256" key="1">
    <source>
        <dbReference type="ARBA" id="ARBA00004196"/>
    </source>
</evidence>
<evidence type="ECO:0000256" key="2">
    <source>
        <dbReference type="ARBA" id="ARBA00022559"/>
    </source>
</evidence>
<dbReference type="PROSITE" id="PS51318">
    <property type="entry name" value="TAT"/>
    <property type="match status" value="1"/>
</dbReference>
<feature type="domain" description="Dyp-type peroxidase N-terminal" evidence="14">
    <location>
        <begin position="68"/>
        <end position="221"/>
    </location>
</feature>
<accession>A0AA96RGC1</accession>
<evidence type="ECO:0000313" key="17">
    <source>
        <dbReference type="Proteomes" id="UP001305702"/>
    </source>
</evidence>
<dbReference type="KEGG" id="paun:MJA45_25440"/>
<reference evidence="16 17" key="1">
    <citation type="submission" date="2022-02" db="EMBL/GenBank/DDBJ databases">
        <title>Paenibacillus sp. MBLB1776 Whole Genome Shotgun Sequencing.</title>
        <authorList>
            <person name="Hwang C.Y."/>
            <person name="Cho E.-S."/>
            <person name="Seo M.-J."/>
        </authorList>
    </citation>
    <scope>NUCLEOTIDE SEQUENCE [LARGE SCALE GENOMIC DNA]</scope>
    <source>
        <strain evidence="16 17">MBLB1776</strain>
    </source>
</reference>
<dbReference type="InterPro" id="IPR006311">
    <property type="entry name" value="TAT_signal"/>
</dbReference>
<evidence type="ECO:0000256" key="7">
    <source>
        <dbReference type="ARBA" id="ARBA00023004"/>
    </source>
</evidence>
<evidence type="ECO:0000256" key="4">
    <source>
        <dbReference type="ARBA" id="ARBA00022723"/>
    </source>
</evidence>
<dbReference type="GO" id="GO:0020037">
    <property type="term" value="F:heme binding"/>
    <property type="evidence" value="ECO:0007669"/>
    <property type="project" value="InterPro"/>
</dbReference>
<organism evidence="16 17">
    <name type="scientific">Paenibacillus aurantius</name>
    <dbReference type="NCBI Taxonomy" id="2918900"/>
    <lineage>
        <taxon>Bacteria</taxon>
        <taxon>Bacillati</taxon>
        <taxon>Bacillota</taxon>
        <taxon>Bacilli</taxon>
        <taxon>Bacillales</taxon>
        <taxon>Paenibacillaceae</taxon>
        <taxon>Paenibacillus</taxon>
    </lineage>
</organism>
<dbReference type="InterPro" id="IPR048327">
    <property type="entry name" value="Dyp_perox_N"/>
</dbReference>
<evidence type="ECO:0000256" key="3">
    <source>
        <dbReference type="ARBA" id="ARBA00022617"/>
    </source>
</evidence>
<dbReference type="Pfam" id="PF04261">
    <property type="entry name" value="Dyp_perox_N"/>
    <property type="match status" value="1"/>
</dbReference>
<dbReference type="GO" id="GO:0004325">
    <property type="term" value="F:ferrochelatase activity"/>
    <property type="evidence" value="ECO:0007669"/>
    <property type="project" value="UniProtKB-EC"/>
</dbReference>
<keyword evidence="7 13" id="KW-0408">Iron</keyword>
<keyword evidence="5" id="KW-0732">Signal</keyword>
<dbReference type="EC" id="1.11.1.-" evidence="13"/>
<evidence type="ECO:0000256" key="11">
    <source>
        <dbReference type="ARBA" id="ARBA00033775"/>
    </source>
</evidence>
<gene>
    <name evidence="16" type="primary">efeB</name>
    <name evidence="16" type="ORF">MJA45_25440</name>
</gene>
<dbReference type="GO" id="GO:0046872">
    <property type="term" value="F:metal ion binding"/>
    <property type="evidence" value="ECO:0007669"/>
    <property type="project" value="UniProtKB-KW"/>
</dbReference>
<dbReference type="GO" id="GO:0033212">
    <property type="term" value="P:iron import into cell"/>
    <property type="evidence" value="ECO:0007669"/>
    <property type="project" value="InterPro"/>
</dbReference>
<protein>
    <recommendedName>
        <fullName evidence="10 13">Deferrochelatase</fullName>
        <ecNumber evidence="13">1.11.1.-</ecNumber>
    </recommendedName>
    <alternativeName>
        <fullName evidence="11 13">Peroxidase EfeB</fullName>
    </alternativeName>
</protein>
<keyword evidence="3 13" id="KW-0349">Heme</keyword>
<evidence type="ECO:0000259" key="15">
    <source>
        <dbReference type="Pfam" id="PF20628"/>
    </source>
</evidence>
<evidence type="ECO:0000256" key="5">
    <source>
        <dbReference type="ARBA" id="ARBA00022729"/>
    </source>
</evidence>
<keyword evidence="2 13" id="KW-0575">Peroxidase</keyword>
<feature type="domain" description="Dyp-type peroxidase C-terminal" evidence="15">
    <location>
        <begin position="232"/>
        <end position="413"/>
    </location>
</feature>
<name>A0AA96RGC1_9BACL</name>
<dbReference type="InterPro" id="IPR006313">
    <property type="entry name" value="EfeB/EfeN"/>
</dbReference>
<dbReference type="NCBIfam" id="TIGR01413">
    <property type="entry name" value="Dyp_perox_fam"/>
    <property type="match status" value="1"/>
</dbReference>
<dbReference type="GO" id="GO:0030313">
    <property type="term" value="C:cell envelope"/>
    <property type="evidence" value="ECO:0007669"/>
    <property type="project" value="UniProtKB-SubCell"/>
</dbReference>
<comment type="catalytic activity">
    <reaction evidence="12">
        <text>heme b + 2 H(+) = protoporphyrin IX + Fe(2+)</text>
        <dbReference type="Rhea" id="RHEA:22584"/>
        <dbReference type="ChEBI" id="CHEBI:15378"/>
        <dbReference type="ChEBI" id="CHEBI:29033"/>
        <dbReference type="ChEBI" id="CHEBI:57306"/>
        <dbReference type="ChEBI" id="CHEBI:60344"/>
        <dbReference type="EC" id="4.98.1.1"/>
    </reaction>
    <physiologicalReaction direction="left-to-right" evidence="12">
        <dbReference type="Rhea" id="RHEA:22585"/>
    </physiologicalReaction>
</comment>
<evidence type="ECO:0000256" key="10">
    <source>
        <dbReference type="ARBA" id="ARBA00033771"/>
    </source>
</evidence>
<dbReference type="Proteomes" id="UP001305702">
    <property type="component" value="Chromosome"/>
</dbReference>
<evidence type="ECO:0000259" key="14">
    <source>
        <dbReference type="Pfam" id="PF04261"/>
    </source>
</evidence>
<dbReference type="PROSITE" id="PS51404">
    <property type="entry name" value="DYP_PEROXIDASE"/>
    <property type="match status" value="1"/>
</dbReference>
<keyword evidence="8" id="KW-0456">Lyase</keyword>
<dbReference type="PANTHER" id="PTHR30521">
    <property type="entry name" value="DEFERROCHELATASE/PEROXIDASE"/>
    <property type="match status" value="1"/>
</dbReference>
<proteinExistence type="inferred from homology"/>
<evidence type="ECO:0000256" key="6">
    <source>
        <dbReference type="ARBA" id="ARBA00023002"/>
    </source>
</evidence>
<comment type="similarity">
    <text evidence="9 13">Belongs to the DyP-type peroxidase family.</text>
</comment>
<dbReference type="InterPro" id="IPR011008">
    <property type="entry name" value="Dimeric_a/b-barrel"/>
</dbReference>
<dbReference type="InterPro" id="IPR006314">
    <property type="entry name" value="Dyp_peroxidase"/>
</dbReference>
<keyword evidence="6 13" id="KW-0560">Oxidoreductase</keyword>
<evidence type="ECO:0000256" key="9">
    <source>
        <dbReference type="ARBA" id="ARBA00025737"/>
    </source>
</evidence>
<evidence type="ECO:0000313" key="16">
    <source>
        <dbReference type="EMBL" id="WNQ14335.1"/>
    </source>
</evidence>
<dbReference type="EMBL" id="CP130318">
    <property type="protein sequence ID" value="WNQ14335.1"/>
    <property type="molecule type" value="Genomic_DNA"/>
</dbReference>
<dbReference type="GO" id="GO:0004601">
    <property type="term" value="F:peroxidase activity"/>
    <property type="evidence" value="ECO:0007669"/>
    <property type="project" value="UniProtKB-KW"/>
</dbReference>
<dbReference type="GO" id="GO:0005829">
    <property type="term" value="C:cytosol"/>
    <property type="evidence" value="ECO:0007669"/>
    <property type="project" value="TreeGrafter"/>
</dbReference>
<dbReference type="PANTHER" id="PTHR30521:SF4">
    <property type="entry name" value="DEFERROCHELATASE"/>
    <property type="match status" value="1"/>
</dbReference>
<evidence type="ECO:0000256" key="13">
    <source>
        <dbReference type="RuleBase" id="RU365017"/>
    </source>
</evidence>
<dbReference type="AlphaFoldDB" id="A0AA96RGC1"/>
<evidence type="ECO:0000256" key="8">
    <source>
        <dbReference type="ARBA" id="ARBA00023239"/>
    </source>
</evidence>
<keyword evidence="17" id="KW-1185">Reference proteome</keyword>
<comment type="subcellular location">
    <subcellularLocation>
        <location evidence="1">Cell envelope</location>
    </subcellularLocation>
</comment>
<keyword evidence="4 13" id="KW-0479">Metal-binding</keyword>
<evidence type="ECO:0000256" key="12">
    <source>
        <dbReference type="ARBA" id="ARBA00048856"/>
    </source>
</evidence>
<dbReference type="SUPFAM" id="SSF54909">
    <property type="entry name" value="Dimeric alpha+beta barrel"/>
    <property type="match status" value="1"/>
</dbReference>
<dbReference type="Pfam" id="PF20628">
    <property type="entry name" value="Dyp_perox_C"/>
    <property type="match status" value="1"/>
</dbReference>
<dbReference type="NCBIfam" id="TIGR01412">
    <property type="entry name" value="tat_substr_1"/>
    <property type="match status" value="1"/>
</dbReference>
<comment type="function">
    <text evidence="13">Involved in the recovery of exogenous heme iron. Extracts iron from heme while preserving the protoporphyrin ring intact.</text>
</comment>
<dbReference type="InterPro" id="IPR048328">
    <property type="entry name" value="Dyp_perox_C"/>
</dbReference>
<sequence length="426" mass="45951">MHKEREGGTPFSRREVLKMAGVGGLGLLLGSVGAGGVLAGTGKLGSRSDTASADAARSGRLPFYGTHQAGIVTPPQNFLCFAAFDLTVTRGEEVSQLFKAWTEASAKLCAGETVGTQNSQTGLPPDDTGEAVGLNPSNTSITFGISPSFFDERFGFGPKRPAGLVDLPRFPGDNLRSEWCGGDIGVQVCADDLQVAFHAIRNLTRIARGKAVLRWTQEGFQRTAAAGAPGETPRNLMGFKDGTGNPDVTDEKLMSDLIWTQASDGPAWMANGSYMAVRRIRLRLEVWDRSTLGDQEATFGRHRDSGAPLGLKNEFDPLPLDAKGADGKAVIPMTAHARLAHSETERILRRSYSYSSGLDRQTGQLDAGLFFVSYQRSLEKQFIPLQMRLAKQDKLNEYITHVGSAVFACFPGAKEGRYIGQELFEG</sequence>
<comment type="cofactor">
    <cofactor evidence="13">
        <name>heme b</name>
        <dbReference type="ChEBI" id="CHEBI:60344"/>
    </cofactor>
    <text evidence="13">Binds 1 heme b (iron(II)-protoporphyrin IX) group non-covalently per subunit.</text>
</comment>